<proteinExistence type="evidence at transcript level"/>
<evidence type="ECO:0000256" key="12">
    <source>
        <dbReference type="SAM" id="Phobius"/>
    </source>
</evidence>
<name>A0A3G6JBN4_9BILA</name>
<feature type="transmembrane region" description="Helical" evidence="12">
    <location>
        <begin position="148"/>
        <end position="171"/>
    </location>
</feature>
<keyword evidence="6" id="KW-0653">Protein transport</keyword>
<accession>A0A3G6JBN4</accession>
<organism evidence="13">
    <name type="scientific">Anisakis pegreffii</name>
    <dbReference type="NCBI Taxonomy" id="303229"/>
    <lineage>
        <taxon>Eukaryota</taxon>
        <taxon>Metazoa</taxon>
        <taxon>Ecdysozoa</taxon>
        <taxon>Nematoda</taxon>
        <taxon>Chromadorea</taxon>
        <taxon>Rhabditida</taxon>
        <taxon>Spirurina</taxon>
        <taxon>Ascaridomorpha</taxon>
        <taxon>Ascaridoidea</taxon>
        <taxon>Anisakidae</taxon>
        <taxon>Anisakis</taxon>
        <taxon>Anisakis simplex complex</taxon>
    </lineage>
</organism>
<keyword evidence="5" id="KW-0571">Peptide transport</keyword>
<feature type="transmembrane region" description="Helical" evidence="12">
    <location>
        <begin position="741"/>
        <end position="761"/>
    </location>
</feature>
<evidence type="ECO:0000256" key="6">
    <source>
        <dbReference type="ARBA" id="ARBA00022927"/>
    </source>
</evidence>
<evidence type="ECO:0000256" key="3">
    <source>
        <dbReference type="ARBA" id="ARBA00022448"/>
    </source>
</evidence>
<evidence type="ECO:0000256" key="4">
    <source>
        <dbReference type="ARBA" id="ARBA00022692"/>
    </source>
</evidence>
<keyword evidence="8 12" id="KW-0472">Membrane</keyword>
<dbReference type="AlphaFoldDB" id="A0A3G6JBN4"/>
<feature type="compositionally biased region" description="Polar residues" evidence="11">
    <location>
        <begin position="847"/>
        <end position="862"/>
    </location>
</feature>
<feature type="transmembrane region" description="Helical" evidence="12">
    <location>
        <begin position="216"/>
        <end position="237"/>
    </location>
</feature>
<keyword evidence="4 10" id="KW-0812">Transmembrane</keyword>
<keyword evidence="7 12" id="KW-1133">Transmembrane helix</keyword>
<comment type="similarity">
    <text evidence="2 10">Belongs to the major facilitator superfamily. Proton-dependent oligopeptide transporter (POT/PTR) (TC 2.A.17) family.</text>
</comment>
<dbReference type="InterPro" id="IPR018456">
    <property type="entry name" value="PTR2_symporter_CS"/>
</dbReference>
<dbReference type="SUPFAM" id="SSF103473">
    <property type="entry name" value="MFS general substrate transporter"/>
    <property type="match status" value="1"/>
</dbReference>
<reference evidence="13" key="1">
    <citation type="submission" date="2018-03" db="EMBL/GenBank/DDBJ databases">
        <title>A comparison of the expression on the transcriptome analysis of Anisakis pegreffii L3 and L4.</title>
        <authorList>
            <person name="Nam U.-H."/>
            <person name="Kim J.-O."/>
            <person name="Kim J.-H."/>
        </authorList>
    </citation>
    <scope>NUCLEOTIDE SEQUENCE</scope>
    <source>
        <tissue evidence="13">Whole body</tissue>
    </source>
</reference>
<feature type="compositionally biased region" description="Basic and acidic residues" evidence="11">
    <location>
        <begin position="36"/>
        <end position="59"/>
    </location>
</feature>
<evidence type="ECO:0000313" key="13">
    <source>
        <dbReference type="EMBL" id="AZA15243.1"/>
    </source>
</evidence>
<dbReference type="FunFam" id="1.20.1250.20:FF:000049">
    <property type="entry name" value="Solute carrier family 15 member 2"/>
    <property type="match status" value="1"/>
</dbReference>
<protein>
    <recommendedName>
        <fullName evidence="9">Oligopeptide transporter 1</fullName>
    </recommendedName>
</protein>
<feature type="transmembrane region" description="Helical" evidence="12">
    <location>
        <begin position="353"/>
        <end position="371"/>
    </location>
</feature>
<feature type="transmembrane region" description="Helical" evidence="12">
    <location>
        <begin position="257"/>
        <end position="278"/>
    </location>
</feature>
<evidence type="ECO:0000256" key="2">
    <source>
        <dbReference type="ARBA" id="ARBA00005982"/>
    </source>
</evidence>
<dbReference type="GO" id="GO:0015031">
    <property type="term" value="P:protein transport"/>
    <property type="evidence" value="ECO:0007669"/>
    <property type="project" value="UniProtKB-KW"/>
</dbReference>
<dbReference type="Gene3D" id="1.20.1250.20">
    <property type="entry name" value="MFS general substrate transporter like domains"/>
    <property type="match status" value="2"/>
</dbReference>
<gene>
    <name evidence="13" type="primary">pept-1</name>
</gene>
<feature type="transmembrane region" description="Helical" evidence="12">
    <location>
        <begin position="773"/>
        <end position="793"/>
    </location>
</feature>
<evidence type="ECO:0000256" key="5">
    <source>
        <dbReference type="ARBA" id="ARBA00022856"/>
    </source>
</evidence>
<feature type="transmembrane region" description="Helical" evidence="12">
    <location>
        <begin position="183"/>
        <end position="204"/>
    </location>
</feature>
<evidence type="ECO:0000256" key="8">
    <source>
        <dbReference type="ARBA" id="ARBA00023136"/>
    </source>
</evidence>
<sequence length="862" mass="95237">MSRCPTIIEQVSRTGSILGRESRSGTLIRKGTRSSTIDEKESQPSTIDEKESSVDKDVEASPTDNDPEPTTTWGILKRWPLSTFCIVGNEFCERFSFVGMRTVLTLYVMNILAFSDDNATILFHSFIVLCYTTPLLGSIIADSYIGKFWTILWISLVYAAGNVILAVASTFSKSDNVHPYLDIIGLVVIGIGTGGIKPCVAAFAGDQFNPNHHHMISIFFSVFYFTVNAGSMISSLITPIMRTVPCNGMDSCYPMAFGIPAGLMVLATIIFISGSIFYNKLPPKENIFARVCVTVVKALKNKIVYKTSRPHWLEHYFDSHNCDEDPHCIALRKESKEGSTKCAEKRFVDDVKTIISVIIIFLPVPFFWALYDQQGSRWIIQAVAMDSRVSDSFSILPDQVITINSILVLLFIPIFQTLVYPAFEKCGIRTTPLRRLVVGGFLGALSFVICGLVQLKVNQTLPEIPGPHHSTLSIINTYTNCDLNVTSPGLPDKFIARNSSLIDNRLTDVWQMYQLEVDGGSKDVQFNFAFVGECGMNSTSYTATVQGGKTFYVIVTPQGIAQGEGSLQKPTEGSGQSSMNINFMIPCSMVPESVKWGNCASKSNKIAYNDRIAVCAVNSRSHPCNPRSSEYYGWAPNEGHKQIAKSADGSEFVATNYAFKDVRPQKYQAYYVYYNRTVDGGVPAAEDVTAVPIEGFTFEFNTMGGVYTFTFGVQNDSGKMQPELNVHTIVPHNDVSILLQLPQYVVISAAEVLFSITGLEFAYNQAAVSMKSVVQALWLLTVAFGDIIIIIIAKLDLFSNLAYEMFAYAIGLFVVIGIFALIAIFYYEYADFTEEIDSEDSSKTPETDNTSLDSTSLKKPTL</sequence>
<dbReference type="GO" id="GO:0022857">
    <property type="term" value="F:transmembrane transporter activity"/>
    <property type="evidence" value="ECO:0007669"/>
    <property type="project" value="InterPro"/>
</dbReference>
<keyword evidence="3 10" id="KW-0813">Transport</keyword>
<evidence type="ECO:0000256" key="1">
    <source>
        <dbReference type="ARBA" id="ARBA00004141"/>
    </source>
</evidence>
<dbReference type="GO" id="GO:0006857">
    <property type="term" value="P:oligopeptide transport"/>
    <property type="evidence" value="ECO:0007669"/>
    <property type="project" value="InterPro"/>
</dbReference>
<dbReference type="Pfam" id="PF00854">
    <property type="entry name" value="PTR2"/>
    <property type="match status" value="2"/>
</dbReference>
<feature type="transmembrane region" description="Helical" evidence="12">
    <location>
        <begin position="121"/>
        <end position="141"/>
    </location>
</feature>
<feature type="transmembrane region" description="Helical" evidence="12">
    <location>
        <begin position="435"/>
        <end position="455"/>
    </location>
</feature>
<feature type="region of interest" description="Disordered" evidence="11">
    <location>
        <begin position="838"/>
        <end position="862"/>
    </location>
</feature>
<comment type="subcellular location">
    <subcellularLocation>
        <location evidence="1 10">Membrane</location>
        <topology evidence="1 10">Multi-pass membrane protein</topology>
    </subcellularLocation>
</comment>
<dbReference type="PANTHER" id="PTHR11654">
    <property type="entry name" value="OLIGOPEPTIDE TRANSPORTER-RELATED"/>
    <property type="match status" value="1"/>
</dbReference>
<feature type="transmembrane region" description="Helical" evidence="12">
    <location>
        <begin position="98"/>
        <end position="115"/>
    </location>
</feature>
<dbReference type="GO" id="GO:0016020">
    <property type="term" value="C:membrane"/>
    <property type="evidence" value="ECO:0007669"/>
    <property type="project" value="UniProtKB-SubCell"/>
</dbReference>
<feature type="transmembrane region" description="Helical" evidence="12">
    <location>
        <begin position="805"/>
        <end position="827"/>
    </location>
</feature>
<feature type="compositionally biased region" description="Polar residues" evidence="11">
    <location>
        <begin position="62"/>
        <end position="71"/>
    </location>
</feature>
<feature type="transmembrane region" description="Helical" evidence="12">
    <location>
        <begin position="401"/>
        <end position="423"/>
    </location>
</feature>
<dbReference type="PROSITE" id="PS01022">
    <property type="entry name" value="PTR2_1"/>
    <property type="match status" value="1"/>
</dbReference>
<dbReference type="PROSITE" id="PS01023">
    <property type="entry name" value="PTR2_2"/>
    <property type="match status" value="1"/>
</dbReference>
<dbReference type="EMBL" id="MH047650">
    <property type="protein sequence ID" value="AZA15243.1"/>
    <property type="molecule type" value="mRNA"/>
</dbReference>
<evidence type="ECO:0000256" key="11">
    <source>
        <dbReference type="SAM" id="MobiDB-lite"/>
    </source>
</evidence>
<evidence type="ECO:0000256" key="10">
    <source>
        <dbReference type="RuleBase" id="RU003755"/>
    </source>
</evidence>
<evidence type="ECO:0000256" key="9">
    <source>
        <dbReference type="ARBA" id="ARBA00078114"/>
    </source>
</evidence>
<dbReference type="InterPro" id="IPR036259">
    <property type="entry name" value="MFS_trans_sf"/>
</dbReference>
<dbReference type="InterPro" id="IPR000109">
    <property type="entry name" value="POT_fam"/>
</dbReference>
<feature type="region of interest" description="Disordered" evidence="11">
    <location>
        <begin position="18"/>
        <end position="71"/>
    </location>
</feature>
<evidence type="ECO:0000256" key="7">
    <source>
        <dbReference type="ARBA" id="ARBA00022989"/>
    </source>
</evidence>